<accession>B4D2R8</accession>
<organism evidence="3 4">
    <name type="scientific">Chthoniobacter flavus Ellin428</name>
    <dbReference type="NCBI Taxonomy" id="497964"/>
    <lineage>
        <taxon>Bacteria</taxon>
        <taxon>Pseudomonadati</taxon>
        <taxon>Verrucomicrobiota</taxon>
        <taxon>Spartobacteria</taxon>
        <taxon>Chthoniobacterales</taxon>
        <taxon>Chthoniobacteraceae</taxon>
        <taxon>Chthoniobacter</taxon>
    </lineage>
</organism>
<dbReference type="Proteomes" id="UP000005824">
    <property type="component" value="Unassembled WGS sequence"/>
</dbReference>
<keyword evidence="1" id="KW-0732">Signal</keyword>
<feature type="chain" id="PRO_5002802380" evidence="1">
    <location>
        <begin position="20"/>
        <end position="431"/>
    </location>
</feature>
<dbReference type="InParanoid" id="B4D2R8"/>
<dbReference type="RefSeq" id="WP_006980531.1">
    <property type="nucleotide sequence ID" value="NZ_ABVL01000009.1"/>
</dbReference>
<dbReference type="PANTHER" id="PTHR33546:SF1">
    <property type="entry name" value="LARGE, MULTIFUNCTIONAL SECRETED PROTEIN"/>
    <property type="match status" value="1"/>
</dbReference>
<evidence type="ECO:0000313" key="3">
    <source>
        <dbReference type="EMBL" id="EDY19029.1"/>
    </source>
</evidence>
<name>B4D2R8_9BACT</name>
<gene>
    <name evidence="3" type="ORF">CfE428DRAFT_3206</name>
</gene>
<evidence type="ECO:0000313" key="4">
    <source>
        <dbReference type="Proteomes" id="UP000005824"/>
    </source>
</evidence>
<dbReference type="EMBL" id="ABVL01000009">
    <property type="protein sequence ID" value="EDY19029.1"/>
    <property type="molecule type" value="Genomic_DNA"/>
</dbReference>
<proteinExistence type="predicted"/>
<dbReference type="PANTHER" id="PTHR33546">
    <property type="entry name" value="LARGE, MULTIFUNCTIONAL SECRETED PROTEIN-RELATED"/>
    <property type="match status" value="1"/>
</dbReference>
<evidence type="ECO:0000259" key="2">
    <source>
        <dbReference type="Pfam" id="PF23500"/>
    </source>
</evidence>
<reference evidence="3 4" key="1">
    <citation type="journal article" date="2011" name="J. Bacteriol.">
        <title>Genome sequence of Chthoniobacter flavus Ellin428, an aerobic heterotrophic soil bacterium.</title>
        <authorList>
            <person name="Kant R."/>
            <person name="van Passel M.W."/>
            <person name="Palva A."/>
            <person name="Lucas S."/>
            <person name="Lapidus A."/>
            <person name="Glavina Del Rio T."/>
            <person name="Dalin E."/>
            <person name="Tice H."/>
            <person name="Bruce D."/>
            <person name="Goodwin L."/>
            <person name="Pitluck S."/>
            <person name="Larimer F.W."/>
            <person name="Land M.L."/>
            <person name="Hauser L."/>
            <person name="Sangwan P."/>
            <person name="de Vos W.M."/>
            <person name="Janssen P.H."/>
            <person name="Smidt H."/>
        </authorList>
    </citation>
    <scope>NUCLEOTIDE SEQUENCE [LARGE SCALE GENOMIC DNA]</scope>
    <source>
        <strain evidence="3 4">Ellin428</strain>
    </source>
</reference>
<dbReference type="Pfam" id="PF23500">
    <property type="entry name" value="DUF7133"/>
    <property type="match status" value="1"/>
</dbReference>
<comment type="caution">
    <text evidence="3">The sequence shown here is derived from an EMBL/GenBank/DDBJ whole genome shotgun (WGS) entry which is preliminary data.</text>
</comment>
<protein>
    <submittedName>
        <fullName evidence="3">Putative large multi-functional protein</fullName>
    </submittedName>
</protein>
<dbReference type="InterPro" id="IPR011042">
    <property type="entry name" value="6-blade_b-propeller_TolB-like"/>
</dbReference>
<dbReference type="eggNOG" id="COG2133">
    <property type="taxonomic scope" value="Bacteria"/>
</dbReference>
<dbReference type="AlphaFoldDB" id="B4D2R8"/>
<dbReference type="STRING" id="497964.CfE428DRAFT_3206"/>
<dbReference type="Gene3D" id="2.120.10.30">
    <property type="entry name" value="TolB, C-terminal domain"/>
    <property type="match status" value="1"/>
</dbReference>
<sequence length="431" mass="46471" precursor="true">MKASFLALTLLASAAVAGAAEPYEIVDILTANSPSASRSKEWKPSEGIPLEVSGMDWTPQGKLAVAIRKGEVWMLDGVLGAPDQVKYQLFASGLHEPLGALWDGDSLLVMQRTEMTRLRDTDGDGVADEYLTAGNGWNVSGAYHGYAYGPRRDGQGNLWVSLNVDMGDHSDNKAPWRGWTGTIGYDGHFQPMCAGMRSPCGLGANLAGDMFCVDQQGTWVPATPIYHLRRGAFFLNPEGIASENLPNSPLKLSAKVPEKVPYPEAVRALPEMRVPAVWLPYVKMGRSGTDLAVCNAGGKFGPFDGQMMVAEFTDAKVSRVFMEKVGGEYQGAAFPFLSGFASGIVRLLFAPDGSLFAGMTSRGWSSLGTKSYGLQRVRWNGTMPFAIREMHAVPDGFELVFTLPVDAATAGNPASYSMTNSHLPLFRGVRQ</sequence>
<keyword evidence="4" id="KW-1185">Reference proteome</keyword>
<dbReference type="SUPFAM" id="SSF63829">
    <property type="entry name" value="Calcium-dependent phosphotriesterase"/>
    <property type="match status" value="1"/>
</dbReference>
<dbReference type="InterPro" id="IPR055557">
    <property type="entry name" value="DUF7133"/>
</dbReference>
<feature type="signal peptide" evidence="1">
    <location>
        <begin position="1"/>
        <end position="19"/>
    </location>
</feature>
<evidence type="ECO:0000256" key="1">
    <source>
        <dbReference type="SAM" id="SignalP"/>
    </source>
</evidence>
<feature type="domain" description="DUF7133" evidence="2">
    <location>
        <begin position="86"/>
        <end position="220"/>
    </location>
</feature>